<gene>
    <name evidence="2" type="ORF">J2S41_003151</name>
</gene>
<dbReference type="InterPro" id="IPR009339">
    <property type="entry name" value="DUF998"/>
</dbReference>
<proteinExistence type="predicted"/>
<keyword evidence="3" id="KW-1185">Reference proteome</keyword>
<evidence type="ECO:0000256" key="1">
    <source>
        <dbReference type="SAM" id="Phobius"/>
    </source>
</evidence>
<keyword evidence="1" id="KW-0812">Transmembrane</keyword>
<dbReference type="Proteomes" id="UP001183643">
    <property type="component" value="Unassembled WGS sequence"/>
</dbReference>
<name>A0AAE4C9S6_9ACTN</name>
<sequence>MTLLTAVPAAAPERPPSRPSRLLIAGLVAGPLFTAMFLAEGALRGGGYSPLRHPVSSLALGPQGWRQVTAFIAAGLLVVLFSIGLRRSLRPGPGSLVVPPLVAIWGIGLIGAGVFPTDPVGGYPTAATPATWHGQLHDLAFSLPGFTALALAMLTASVAFARRGSIWFAAYSALSSVAFAVLFAFATMGFSGVAPWTSAAGLWQRLCVSVGWLWLFLFAVDRRRATR</sequence>
<organism evidence="2 3">
    <name type="scientific">Catenuloplanes atrovinosus</name>
    <dbReference type="NCBI Taxonomy" id="137266"/>
    <lineage>
        <taxon>Bacteria</taxon>
        <taxon>Bacillati</taxon>
        <taxon>Actinomycetota</taxon>
        <taxon>Actinomycetes</taxon>
        <taxon>Micromonosporales</taxon>
        <taxon>Micromonosporaceae</taxon>
        <taxon>Catenuloplanes</taxon>
    </lineage>
</organism>
<feature type="transmembrane region" description="Helical" evidence="1">
    <location>
        <begin position="202"/>
        <end position="220"/>
    </location>
</feature>
<evidence type="ECO:0000313" key="3">
    <source>
        <dbReference type="Proteomes" id="UP001183643"/>
    </source>
</evidence>
<feature type="transmembrane region" description="Helical" evidence="1">
    <location>
        <begin position="64"/>
        <end position="84"/>
    </location>
</feature>
<feature type="transmembrane region" description="Helical" evidence="1">
    <location>
        <begin position="22"/>
        <end position="44"/>
    </location>
</feature>
<comment type="caution">
    <text evidence="2">The sequence shown here is derived from an EMBL/GenBank/DDBJ whole genome shotgun (WGS) entry which is preliminary data.</text>
</comment>
<protein>
    <recommendedName>
        <fullName evidence="4">DUF998 domain-containing protein</fullName>
    </recommendedName>
</protein>
<feature type="transmembrane region" description="Helical" evidence="1">
    <location>
        <begin position="96"/>
        <end position="115"/>
    </location>
</feature>
<dbReference type="Pfam" id="PF06197">
    <property type="entry name" value="DUF998"/>
    <property type="match status" value="1"/>
</dbReference>
<accession>A0AAE4C9S6</accession>
<dbReference type="RefSeq" id="WP_310368450.1">
    <property type="nucleotide sequence ID" value="NZ_JAVDYB010000001.1"/>
</dbReference>
<evidence type="ECO:0000313" key="2">
    <source>
        <dbReference type="EMBL" id="MDR7276373.1"/>
    </source>
</evidence>
<keyword evidence="1" id="KW-1133">Transmembrane helix</keyword>
<evidence type="ECO:0008006" key="4">
    <source>
        <dbReference type="Google" id="ProtNLM"/>
    </source>
</evidence>
<feature type="transmembrane region" description="Helical" evidence="1">
    <location>
        <begin position="168"/>
        <end position="190"/>
    </location>
</feature>
<feature type="transmembrane region" description="Helical" evidence="1">
    <location>
        <begin position="139"/>
        <end position="161"/>
    </location>
</feature>
<dbReference type="EMBL" id="JAVDYB010000001">
    <property type="protein sequence ID" value="MDR7276373.1"/>
    <property type="molecule type" value="Genomic_DNA"/>
</dbReference>
<dbReference type="AlphaFoldDB" id="A0AAE4C9S6"/>
<keyword evidence="1" id="KW-0472">Membrane</keyword>
<reference evidence="2" key="1">
    <citation type="submission" date="2023-07" db="EMBL/GenBank/DDBJ databases">
        <title>Sequencing the genomes of 1000 actinobacteria strains.</title>
        <authorList>
            <person name="Klenk H.-P."/>
        </authorList>
    </citation>
    <scope>NUCLEOTIDE SEQUENCE</scope>
    <source>
        <strain evidence="2">DSM 44707</strain>
    </source>
</reference>